<dbReference type="EnsemblBacteria" id="ABF41068">
    <property type="protein sequence ID" value="ABF41068"/>
    <property type="gene ID" value="Acid345_2067"/>
</dbReference>
<organism evidence="1 2">
    <name type="scientific">Koribacter versatilis (strain Ellin345)</name>
    <dbReference type="NCBI Taxonomy" id="204669"/>
    <lineage>
        <taxon>Bacteria</taxon>
        <taxon>Pseudomonadati</taxon>
        <taxon>Acidobacteriota</taxon>
        <taxon>Terriglobia</taxon>
        <taxon>Terriglobales</taxon>
        <taxon>Candidatus Korobacteraceae</taxon>
        <taxon>Candidatus Korobacter</taxon>
    </lineage>
</organism>
<gene>
    <name evidence="1" type="ordered locus">Acid345_2067</name>
</gene>
<dbReference type="AlphaFoldDB" id="Q1IPY2"/>
<proteinExistence type="predicted"/>
<accession>Q1IPY2</accession>
<dbReference type="HOGENOM" id="CLU_1106018_0_0_0"/>
<keyword evidence="2" id="KW-1185">Reference proteome</keyword>
<dbReference type="KEGG" id="aba:Acid345_2067"/>
<name>Q1IPY2_KORVE</name>
<dbReference type="EMBL" id="CP000360">
    <property type="protein sequence ID" value="ABF41068.1"/>
    <property type="molecule type" value="Genomic_DNA"/>
</dbReference>
<dbReference type="Proteomes" id="UP000002432">
    <property type="component" value="Chromosome"/>
</dbReference>
<evidence type="ECO:0000313" key="2">
    <source>
        <dbReference type="Proteomes" id="UP000002432"/>
    </source>
</evidence>
<protein>
    <recommendedName>
        <fullName evidence="3">Helix-turn-helix domain-containing protein</fullName>
    </recommendedName>
</protein>
<dbReference type="STRING" id="204669.Acid345_2067"/>
<evidence type="ECO:0000313" key="1">
    <source>
        <dbReference type="EMBL" id="ABF41068.1"/>
    </source>
</evidence>
<reference evidence="1 2" key="1">
    <citation type="journal article" date="2009" name="Appl. Environ. Microbiol.">
        <title>Three genomes from the phylum Acidobacteria provide insight into the lifestyles of these microorganisms in soils.</title>
        <authorList>
            <person name="Ward N.L."/>
            <person name="Challacombe J.F."/>
            <person name="Janssen P.H."/>
            <person name="Henrissat B."/>
            <person name="Coutinho P.M."/>
            <person name="Wu M."/>
            <person name="Xie G."/>
            <person name="Haft D.H."/>
            <person name="Sait M."/>
            <person name="Badger J."/>
            <person name="Barabote R.D."/>
            <person name="Bradley B."/>
            <person name="Brettin T.S."/>
            <person name="Brinkac L.M."/>
            <person name="Bruce D."/>
            <person name="Creasy T."/>
            <person name="Daugherty S.C."/>
            <person name="Davidsen T.M."/>
            <person name="DeBoy R.T."/>
            <person name="Detter J.C."/>
            <person name="Dodson R.J."/>
            <person name="Durkin A.S."/>
            <person name="Ganapathy A."/>
            <person name="Gwinn-Giglio M."/>
            <person name="Han C.S."/>
            <person name="Khouri H."/>
            <person name="Kiss H."/>
            <person name="Kothari S.P."/>
            <person name="Madupu R."/>
            <person name="Nelson K.E."/>
            <person name="Nelson W.C."/>
            <person name="Paulsen I."/>
            <person name="Penn K."/>
            <person name="Ren Q."/>
            <person name="Rosovitz M.J."/>
            <person name="Selengut J.D."/>
            <person name="Shrivastava S."/>
            <person name="Sullivan S.A."/>
            <person name="Tapia R."/>
            <person name="Thompson L.S."/>
            <person name="Watkins K.L."/>
            <person name="Yang Q."/>
            <person name="Yu C."/>
            <person name="Zafar N."/>
            <person name="Zhou L."/>
            <person name="Kuske C.R."/>
        </authorList>
    </citation>
    <scope>NUCLEOTIDE SEQUENCE [LARGE SCALE GENOMIC DNA]</scope>
    <source>
        <strain evidence="1 2">Ellin345</strain>
    </source>
</reference>
<evidence type="ECO:0008006" key="3">
    <source>
        <dbReference type="Google" id="ProtNLM"/>
    </source>
</evidence>
<sequence>MANSRDGWTNNVSAARWTSRELELKREFLRAIRDMARMADGGSLSAAQRAALTALAVDFDPRSKVAYPGYQRVADRLGRTRRQAIRMVAALVEKGIVRKVRRGYGNAYLFPLLPARFLPESVTSDDGDTCDTSLVTPLTGSGDGDVAAMVTDMSPNKRTEVRTMLGGETRNCSASADAERRDWLEGFAAMNAEEWAATTAIAALVLTASANGRDPMDVFLLATVGILRAGGLDTPLRDEQLVERALFARAN</sequence>